<comment type="caution">
    <text evidence="3">The sequence shown here is derived from an EMBL/GenBank/DDBJ whole genome shotgun (WGS) entry which is preliminary data.</text>
</comment>
<protein>
    <submittedName>
        <fullName evidence="3">Uncharacterized protein</fullName>
    </submittedName>
</protein>
<feature type="chain" id="PRO_5020671302" evidence="2">
    <location>
        <begin position="21"/>
        <end position="180"/>
    </location>
</feature>
<dbReference type="EMBL" id="SBKN01000004">
    <property type="protein sequence ID" value="RXR22620.1"/>
    <property type="molecule type" value="Genomic_DNA"/>
</dbReference>
<feature type="signal peptide" evidence="2">
    <location>
        <begin position="1"/>
        <end position="20"/>
    </location>
</feature>
<name>A0A4Q1K980_9FLAO</name>
<evidence type="ECO:0000313" key="4">
    <source>
        <dbReference type="Proteomes" id="UP000289857"/>
    </source>
</evidence>
<gene>
    <name evidence="3" type="ORF">EQG61_08545</name>
</gene>
<keyword evidence="2" id="KW-0732">Signal</keyword>
<reference evidence="4" key="1">
    <citation type="submission" date="2019-01" db="EMBL/GenBank/DDBJ databases">
        <title>Cytophagaceae bacterium strain CAR-16.</title>
        <authorList>
            <person name="Chen W.-M."/>
        </authorList>
    </citation>
    <scope>NUCLEOTIDE SEQUENCE [LARGE SCALE GENOMIC DNA]</scope>
    <source>
        <strain evidence="4">WWJ-16</strain>
    </source>
</reference>
<sequence>MKQLLLGLLLVICLSCQNHSSNSNTRKRKVGPQKAKVESPKKIGDFMGHEGSSFVWTAEQTPEEGSSYPKIVFYNEYARMQFHGQCYYWFFTHHYYTGTDKIELVWTFKKDFVYDIESLSQSNGVKKFPHYDDVFSEYSLVNDSVIKVKYHFPEWVKKVNELEKYTVFPDYFYLENIDLN</sequence>
<dbReference type="AlphaFoldDB" id="A0A4Q1K980"/>
<keyword evidence="4" id="KW-1185">Reference proteome</keyword>
<evidence type="ECO:0000313" key="3">
    <source>
        <dbReference type="EMBL" id="RXR22620.1"/>
    </source>
</evidence>
<dbReference type="RefSeq" id="WP_129461505.1">
    <property type="nucleotide sequence ID" value="NZ_SBKN01000004.1"/>
</dbReference>
<feature type="region of interest" description="Disordered" evidence="1">
    <location>
        <begin position="20"/>
        <end position="39"/>
    </location>
</feature>
<accession>A0A4Q1K980</accession>
<dbReference type="Proteomes" id="UP000289857">
    <property type="component" value="Unassembled WGS sequence"/>
</dbReference>
<evidence type="ECO:0000256" key="1">
    <source>
        <dbReference type="SAM" id="MobiDB-lite"/>
    </source>
</evidence>
<evidence type="ECO:0000256" key="2">
    <source>
        <dbReference type="SAM" id="SignalP"/>
    </source>
</evidence>
<organism evidence="3 4">
    <name type="scientific">Flavobacterium stagni</name>
    <dbReference type="NCBI Taxonomy" id="2506421"/>
    <lineage>
        <taxon>Bacteria</taxon>
        <taxon>Pseudomonadati</taxon>
        <taxon>Bacteroidota</taxon>
        <taxon>Flavobacteriia</taxon>
        <taxon>Flavobacteriales</taxon>
        <taxon>Flavobacteriaceae</taxon>
        <taxon>Flavobacterium</taxon>
    </lineage>
</organism>
<dbReference type="OrthoDB" id="1363972at2"/>
<proteinExistence type="predicted"/>